<dbReference type="Gene3D" id="1.10.3460.10">
    <property type="entry name" value="Chlorophyll a/b binding protein domain"/>
    <property type="match status" value="1"/>
</dbReference>
<keyword evidence="2" id="KW-0150">Chloroplast</keyword>
<dbReference type="GO" id="GO:0003824">
    <property type="term" value="F:catalytic activity"/>
    <property type="evidence" value="ECO:0007669"/>
    <property type="project" value="InterPro"/>
</dbReference>
<keyword evidence="8" id="KW-1133">Transmembrane helix</keyword>
<evidence type="ECO:0000256" key="8">
    <source>
        <dbReference type="SAM" id="Phobius"/>
    </source>
</evidence>
<evidence type="ECO:0000256" key="1">
    <source>
        <dbReference type="ARBA" id="ARBA00004229"/>
    </source>
</evidence>
<dbReference type="Pfam" id="PF03372">
    <property type="entry name" value="Exo_endo_phos"/>
    <property type="match status" value="1"/>
</dbReference>
<keyword evidence="5" id="KW-0148">Chlorophyll</keyword>
<accession>A0A1Q9CAF2</accession>
<dbReference type="SUPFAM" id="SSF103511">
    <property type="entry name" value="Chlorophyll a-b binding protein"/>
    <property type="match status" value="1"/>
</dbReference>
<evidence type="ECO:0000256" key="4">
    <source>
        <dbReference type="ARBA" id="ARBA00022640"/>
    </source>
</evidence>
<keyword evidence="8" id="KW-0812">Transmembrane</keyword>
<feature type="region of interest" description="Disordered" evidence="7">
    <location>
        <begin position="457"/>
        <end position="481"/>
    </location>
</feature>
<feature type="binding site" evidence="5">
    <location>
        <position position="1383"/>
    </location>
    <ligand>
        <name>chlorophyll a</name>
        <dbReference type="ChEBI" id="CHEBI:58416"/>
        <label>1</label>
    </ligand>
</feature>
<evidence type="ECO:0000256" key="2">
    <source>
        <dbReference type="ARBA" id="ARBA00022528"/>
    </source>
</evidence>
<feature type="binding site" description="axial binding residue" evidence="5">
    <location>
        <position position="1347"/>
    </location>
    <ligand>
        <name>chlorophyll b</name>
        <dbReference type="ChEBI" id="CHEBI:61721"/>
        <label>1</label>
    </ligand>
    <ligandPart>
        <name>Mg</name>
        <dbReference type="ChEBI" id="CHEBI:25107"/>
    </ligandPart>
</feature>
<dbReference type="Proteomes" id="UP000186817">
    <property type="component" value="Unassembled WGS sequence"/>
</dbReference>
<dbReference type="OrthoDB" id="6241411at2759"/>
<feature type="binding site" description="axial binding residue" evidence="5">
    <location>
        <position position="1288"/>
    </location>
    <ligand>
        <name>chlorophyll b</name>
        <dbReference type="ChEBI" id="CHEBI:61721"/>
        <label>1</label>
    </ligand>
    <ligandPart>
        <name>Mg</name>
        <dbReference type="ChEBI" id="CHEBI:25107"/>
    </ligandPart>
</feature>
<dbReference type="InterPro" id="IPR001344">
    <property type="entry name" value="Chloro_AB-bd_pln"/>
</dbReference>
<feature type="coiled-coil region" evidence="6">
    <location>
        <begin position="590"/>
        <end position="617"/>
    </location>
</feature>
<keyword evidence="3" id="KW-0602">Photosynthesis</keyword>
<evidence type="ECO:0000313" key="11">
    <source>
        <dbReference type="Proteomes" id="UP000186817"/>
    </source>
</evidence>
<dbReference type="GO" id="GO:0016020">
    <property type="term" value="C:membrane"/>
    <property type="evidence" value="ECO:0007669"/>
    <property type="project" value="InterPro"/>
</dbReference>
<evidence type="ECO:0000256" key="3">
    <source>
        <dbReference type="ARBA" id="ARBA00022531"/>
    </source>
</evidence>
<feature type="binding site" evidence="5">
    <location>
        <position position="1286"/>
    </location>
    <ligand>
        <name>chlorophyll a</name>
        <dbReference type="ChEBI" id="CHEBI:58416"/>
        <label>1</label>
    </ligand>
</feature>
<feature type="transmembrane region" description="Helical" evidence="8">
    <location>
        <begin position="1389"/>
        <end position="1412"/>
    </location>
</feature>
<evidence type="ECO:0000256" key="7">
    <source>
        <dbReference type="SAM" id="MobiDB-lite"/>
    </source>
</evidence>
<keyword evidence="6" id="KW-0175">Coiled coil</keyword>
<evidence type="ECO:0000256" key="5">
    <source>
        <dbReference type="PIRSR" id="PIRSR601344-1"/>
    </source>
</evidence>
<dbReference type="Pfam" id="PF00504">
    <property type="entry name" value="Chloroa_b-bind"/>
    <property type="match status" value="1"/>
</dbReference>
<dbReference type="GO" id="GO:0009765">
    <property type="term" value="P:photosynthesis, light harvesting"/>
    <property type="evidence" value="ECO:0007669"/>
    <property type="project" value="InterPro"/>
</dbReference>
<proteinExistence type="predicted"/>
<organism evidence="10 11">
    <name type="scientific">Symbiodinium microadriaticum</name>
    <name type="common">Dinoflagellate</name>
    <name type="synonym">Zooxanthella microadriatica</name>
    <dbReference type="NCBI Taxonomy" id="2951"/>
    <lineage>
        <taxon>Eukaryota</taxon>
        <taxon>Sar</taxon>
        <taxon>Alveolata</taxon>
        <taxon>Dinophyceae</taxon>
        <taxon>Suessiales</taxon>
        <taxon>Symbiodiniaceae</taxon>
        <taxon>Symbiodinium</taxon>
    </lineage>
</organism>
<comment type="caution">
    <text evidence="10">The sequence shown here is derived from an EMBL/GenBank/DDBJ whole genome shotgun (WGS) entry which is preliminary data.</text>
</comment>
<dbReference type="EMBL" id="LSRX01001437">
    <property type="protein sequence ID" value="OLP79896.1"/>
    <property type="molecule type" value="Genomic_DNA"/>
</dbReference>
<feature type="region of interest" description="Disordered" evidence="7">
    <location>
        <begin position="1"/>
        <end position="38"/>
    </location>
</feature>
<feature type="binding site" evidence="5">
    <location>
        <position position="1283"/>
    </location>
    <ligand>
        <name>chlorophyll a</name>
        <dbReference type="ChEBI" id="CHEBI:58416"/>
        <label>1</label>
    </ligand>
</feature>
<reference evidence="10 11" key="1">
    <citation type="submission" date="2016-02" db="EMBL/GenBank/DDBJ databases">
        <title>Genome analysis of coral dinoflagellate symbionts highlights evolutionary adaptations to a symbiotic lifestyle.</title>
        <authorList>
            <person name="Aranda M."/>
            <person name="Li Y."/>
            <person name="Liew Y.J."/>
            <person name="Baumgarten S."/>
            <person name="Simakov O."/>
            <person name="Wilson M."/>
            <person name="Piel J."/>
            <person name="Ashoor H."/>
            <person name="Bougouffa S."/>
            <person name="Bajic V.B."/>
            <person name="Ryu T."/>
            <person name="Ravasi T."/>
            <person name="Bayer T."/>
            <person name="Micklem G."/>
            <person name="Kim H."/>
            <person name="Bhak J."/>
            <person name="Lajeunesse T.C."/>
            <person name="Voolstra C.R."/>
        </authorList>
    </citation>
    <scope>NUCLEOTIDE SEQUENCE [LARGE SCALE GENOMIC DNA]</scope>
    <source>
        <strain evidence="10 11">CCMP2467</strain>
    </source>
</reference>
<protein>
    <submittedName>
        <fullName evidence="10">Caroteno-chlorophyll a-c-binding protein</fullName>
    </submittedName>
</protein>
<feature type="binding site" evidence="5">
    <location>
        <position position="1400"/>
    </location>
    <ligand>
        <name>chlorophyll a</name>
        <dbReference type="ChEBI" id="CHEBI:58416"/>
        <label>1</label>
    </ligand>
</feature>
<dbReference type="InterPro" id="IPR005135">
    <property type="entry name" value="Endo/exonuclease/phosphatase"/>
</dbReference>
<keyword evidence="11" id="KW-1185">Reference proteome</keyword>
<evidence type="ECO:0000256" key="6">
    <source>
        <dbReference type="SAM" id="Coils"/>
    </source>
</evidence>
<evidence type="ECO:0000313" key="10">
    <source>
        <dbReference type="EMBL" id="OLP79896.1"/>
    </source>
</evidence>
<keyword evidence="4" id="KW-0934">Plastid</keyword>
<feature type="compositionally biased region" description="Low complexity" evidence="7">
    <location>
        <begin position="1"/>
        <end position="20"/>
    </location>
</feature>
<feature type="binding site" evidence="5">
    <location>
        <position position="1386"/>
    </location>
    <ligand>
        <name>chlorophyll a</name>
        <dbReference type="ChEBI" id="CHEBI:58416"/>
        <label>1</label>
    </ligand>
</feature>
<dbReference type="PANTHER" id="PTHR21649">
    <property type="entry name" value="CHLOROPHYLL A/B BINDING PROTEIN"/>
    <property type="match status" value="1"/>
</dbReference>
<evidence type="ECO:0000259" key="9">
    <source>
        <dbReference type="Pfam" id="PF03372"/>
    </source>
</evidence>
<dbReference type="SUPFAM" id="SSF56219">
    <property type="entry name" value="DNase I-like"/>
    <property type="match status" value="1"/>
</dbReference>
<dbReference type="InterPro" id="IPR022796">
    <property type="entry name" value="Chloroa_b-bind"/>
</dbReference>
<gene>
    <name evidence="10" type="ORF">AK812_SmicGene39767</name>
</gene>
<dbReference type="GO" id="GO:0016168">
    <property type="term" value="F:chlorophyll binding"/>
    <property type="evidence" value="ECO:0007669"/>
    <property type="project" value="UniProtKB-KW"/>
</dbReference>
<keyword evidence="8" id="KW-0472">Membrane</keyword>
<sequence>MAGDAPSAPSNAAPPGNWSPKSPDHKRQRASTEAAVHVTEERPLTALSAAELTSAVVSHDDTLRSLLAQLSLTFKLEPACPLAKCLMSAVRSWQSLHKRGQAHPRDSCSVAVSLVLLNFLVDSQGNALMSDDRDALLAMQGVIRLPPAELCHVFAHASARKTAKGTHVLLDVRPHLQSPLLIHLSTMADAIRSLGGEQRAAKPPGALVRKVRGGLVPDSFLGGLSGEANLVLVEVWELERAAVGGDRGWQAIMLSDVGVGNNSTKYVEVDGKAWVVVVRGKVAIALNGPLTAEWRAGGAKVHVARTSQERVVMVRIPRVGTRKSLALVAAYAPIHAAPHRVRMEFWDQLTTVLRASTSDDIVFVGGDFNADVAANSQNDWPRVTGRFGSLRTSQGGRDMLSWCTRHGLVVMDTFFAQPMRKRFTWWHPARGTGHSIDHFLVKGNCFRFVDGVHTVHEGRRGNAGEPLGRPGRGHGRRGRPGGGGRVCWDDFTDHLPVEMKCHFWPMQNRQTTPQVGGEEKIVLPQIEKLAVPGREAKELRKKWHELLQARLRDHKANKGYVGWEDITVMCLETSREVLGPRRAADKRPHLKGHETENAQLDADVAEALARVRDFRNDNLPRDAQRQQELTQAQQHSRQVRKHRRKTRLRWKWEWVDRVTENLNRAHQQKNTKEVYRLVKLLGVRHEVTKLKDGQVTVANPVQEREDWKEHFRKLQEGREIAQETVWQHVAQGGEVARWLGEAPTDAEIEACGMQMKNGKAAGVDGFLAEFYKYGPDELRDEINSCVRQMWQNAKSAVAGQEAADWPESWNKGIVVPLWKQKGDRTDKNTWRGITLLSVGSKLLARVVAQRVQVWSEPWLPEVQDRIIGDIGFADDTTLVGEAEEMRNNVGVQTRPTGHVRGGQKRKLEELAKGLGDLKTVQQQQQEQLNSLQTRVDRIEKSTTLVIEHSVQVEAAYKQAEDTRDFKRLSKLAAEALGAELGPKVQLPYPLPTESPEQWSTAEAGEGDQLTVFIHRTAEVIRAIEEEAVGVLAAARAVEREVGMGHAPVLEGRVRRERVEAQGSELATLRRRVDRLEKSTHLVLENSERVESLFEKAEASREFKNLASETAMAILRELHVLTNLPVPLPEVPPETWHASSGTNANVDIVATVSWWGWALALLASSRFVAPNKTRSKRDETTGEWKRAPGHFVIRLEFGEASLRVQQGLQGALGQWIGKAVKAAREKGEDGLTGSAWGDWANYTASPLRAFENELGVQDPVGFWDPAGFTADGSVENFKRRRQTELKHGRISMLATMGYITPEITGKFPGYLSPSAGLKFADVPNGLAAISKVPAAGWGQILAYMAFCEVSQDQSPGTPAAAGDFGFKVLTSSDPAEKTKKLSAELANGRLAMMAIIGMFFQVWSAACMCWFAIVLSVELLSNEVVR</sequence>
<name>A0A1Q9CAF2_SYMMI</name>
<dbReference type="InterPro" id="IPR036691">
    <property type="entry name" value="Endo/exonu/phosph_ase_sf"/>
</dbReference>
<feature type="binding site" evidence="5">
    <location>
        <position position="1262"/>
    </location>
    <ligand>
        <name>chlorophyll a</name>
        <dbReference type="ChEBI" id="CHEBI:58416"/>
        <label>1</label>
    </ligand>
</feature>
<feature type="binding site" evidence="5">
    <location>
        <position position="1388"/>
    </location>
    <ligand>
        <name>chlorophyll a</name>
        <dbReference type="ChEBI" id="CHEBI:58416"/>
        <label>1</label>
    </ligand>
</feature>
<dbReference type="Gene3D" id="3.60.10.10">
    <property type="entry name" value="Endonuclease/exonuclease/phosphatase"/>
    <property type="match status" value="1"/>
</dbReference>
<dbReference type="GO" id="GO:0009507">
    <property type="term" value="C:chloroplast"/>
    <property type="evidence" value="ECO:0007669"/>
    <property type="project" value="UniProtKB-SubCell"/>
</dbReference>
<comment type="subcellular location">
    <subcellularLocation>
        <location evidence="1">Plastid</location>
        <location evidence="1">Chloroplast</location>
    </subcellularLocation>
</comment>
<keyword evidence="5" id="KW-0157">Chromophore</keyword>
<feature type="domain" description="Endonuclease/exonuclease/phosphatase" evidence="9">
    <location>
        <begin position="336"/>
        <end position="459"/>
    </location>
</feature>